<evidence type="ECO:0000259" key="3">
    <source>
        <dbReference type="Pfam" id="PF26059"/>
    </source>
</evidence>
<accession>A0ABZ1NHI4</accession>
<keyword evidence="1" id="KW-1133">Transmembrane helix</keyword>
<protein>
    <recommendedName>
        <fullName evidence="3">DUF8020 domain-containing protein</fullName>
    </recommendedName>
</protein>
<feature type="transmembrane region" description="Helical" evidence="1">
    <location>
        <begin position="132"/>
        <end position="154"/>
    </location>
</feature>
<evidence type="ECO:0000313" key="5">
    <source>
        <dbReference type="Proteomes" id="UP001621418"/>
    </source>
</evidence>
<keyword evidence="2" id="KW-0732">Signal</keyword>
<keyword evidence="1" id="KW-0472">Membrane</keyword>
<evidence type="ECO:0000256" key="2">
    <source>
        <dbReference type="SAM" id="SignalP"/>
    </source>
</evidence>
<keyword evidence="5" id="KW-1185">Reference proteome</keyword>
<dbReference type="Proteomes" id="UP001621418">
    <property type="component" value="Chromosome"/>
</dbReference>
<feature type="transmembrane region" description="Helical" evidence="1">
    <location>
        <begin position="188"/>
        <end position="210"/>
    </location>
</feature>
<reference evidence="4 5" key="1">
    <citation type="submission" date="2022-10" db="EMBL/GenBank/DDBJ databases">
        <title>The complete genomes of actinobacterial strains from the NBC collection.</title>
        <authorList>
            <person name="Joergensen T.S."/>
            <person name="Alvarez Arevalo M."/>
            <person name="Sterndorff E.B."/>
            <person name="Faurdal D."/>
            <person name="Vuksanovic O."/>
            <person name="Mourched A.-S."/>
            <person name="Charusanti P."/>
            <person name="Shaw S."/>
            <person name="Blin K."/>
            <person name="Weber T."/>
        </authorList>
    </citation>
    <scope>NUCLEOTIDE SEQUENCE [LARGE SCALE GENOMIC DNA]</scope>
    <source>
        <strain evidence="4 5">NBC_01413</strain>
    </source>
</reference>
<dbReference type="RefSeq" id="WP_405151245.1">
    <property type="nucleotide sequence ID" value="NZ_CP109527.1"/>
</dbReference>
<keyword evidence="1" id="KW-0812">Transmembrane</keyword>
<feature type="signal peptide" evidence="2">
    <location>
        <begin position="1"/>
        <end position="26"/>
    </location>
</feature>
<dbReference type="Pfam" id="PF26059">
    <property type="entry name" value="DUF8020"/>
    <property type="match status" value="1"/>
</dbReference>
<feature type="domain" description="DUF8020" evidence="3">
    <location>
        <begin position="36"/>
        <end position="107"/>
    </location>
</feature>
<organism evidence="4 5">
    <name type="scientific">Nocardia salmonicida</name>
    <dbReference type="NCBI Taxonomy" id="53431"/>
    <lineage>
        <taxon>Bacteria</taxon>
        <taxon>Bacillati</taxon>
        <taxon>Actinomycetota</taxon>
        <taxon>Actinomycetes</taxon>
        <taxon>Mycobacteriales</taxon>
        <taxon>Nocardiaceae</taxon>
        <taxon>Nocardia</taxon>
    </lineage>
</organism>
<sequence>MKIRHAGLVAAIAAAGVTVAAATANAAPEPPVSPQVSYQATLSEGTVVVDLEHGTFIRAQDSASIGIRDVAGTVLDTLPLTYALNEQQLPILEQMSADGRTLRLTPDLSAVDRTALRPVASPLEDQLAMNDLINSVSIGTSIGSLIGTAIGATLGIGLGLALAGASCVVLSLVCVVAVLPIVSLAAGVGGIAGLVIAGAPNAAIAIYRYITTLNAAPGTSIYAPDLQGKSGVPAPAPAAGN</sequence>
<dbReference type="InterPro" id="IPR058333">
    <property type="entry name" value="DUF8020"/>
</dbReference>
<proteinExistence type="predicted"/>
<evidence type="ECO:0000313" key="4">
    <source>
        <dbReference type="EMBL" id="WTY39273.1"/>
    </source>
</evidence>
<feature type="transmembrane region" description="Helical" evidence="1">
    <location>
        <begin position="161"/>
        <end position="182"/>
    </location>
</feature>
<gene>
    <name evidence="4" type="ORF">OG308_16285</name>
</gene>
<evidence type="ECO:0000256" key="1">
    <source>
        <dbReference type="SAM" id="Phobius"/>
    </source>
</evidence>
<dbReference type="EMBL" id="CP109527">
    <property type="protein sequence ID" value="WTY39273.1"/>
    <property type="molecule type" value="Genomic_DNA"/>
</dbReference>
<feature type="chain" id="PRO_5046763502" description="DUF8020 domain-containing protein" evidence="2">
    <location>
        <begin position="27"/>
        <end position="241"/>
    </location>
</feature>
<name>A0ABZ1NHI4_9NOCA</name>